<evidence type="ECO:0000256" key="9">
    <source>
        <dbReference type="SAM" id="MobiDB-lite"/>
    </source>
</evidence>
<dbReference type="GO" id="GO:0004712">
    <property type="term" value="F:protein serine/threonine/tyrosine kinase activity"/>
    <property type="evidence" value="ECO:0007669"/>
    <property type="project" value="UniProtKB-EC"/>
</dbReference>
<keyword evidence="4" id="KW-0547">Nucleotide-binding</keyword>
<evidence type="ECO:0000256" key="8">
    <source>
        <dbReference type="ARBA" id="ARBA00037966"/>
    </source>
</evidence>
<dbReference type="STRING" id="9838.ENSCDRP00005006982"/>
<gene>
    <name evidence="11" type="ORF">Cadr_000026274</name>
</gene>
<dbReference type="EMBL" id="JWIN03000027">
    <property type="protein sequence ID" value="KAB1257316.1"/>
    <property type="molecule type" value="Genomic_DNA"/>
</dbReference>
<dbReference type="Gene3D" id="3.30.200.20">
    <property type="entry name" value="Phosphorylase Kinase, domain 1"/>
    <property type="match status" value="2"/>
</dbReference>
<dbReference type="AlphaFoldDB" id="A0A5N4CEJ0"/>
<dbReference type="InterPro" id="IPR051175">
    <property type="entry name" value="CLK_kinases"/>
</dbReference>
<dbReference type="InterPro" id="IPR008271">
    <property type="entry name" value="Ser/Thr_kinase_AS"/>
</dbReference>
<organism evidence="11 12">
    <name type="scientific">Camelus dromedarius</name>
    <name type="common">Dromedary</name>
    <name type="synonym">Arabian camel</name>
    <dbReference type="NCBI Taxonomy" id="9838"/>
    <lineage>
        <taxon>Eukaryota</taxon>
        <taxon>Metazoa</taxon>
        <taxon>Chordata</taxon>
        <taxon>Craniata</taxon>
        <taxon>Vertebrata</taxon>
        <taxon>Euteleostomi</taxon>
        <taxon>Mammalia</taxon>
        <taxon>Eutheria</taxon>
        <taxon>Laurasiatheria</taxon>
        <taxon>Artiodactyla</taxon>
        <taxon>Tylopoda</taxon>
        <taxon>Camelidae</taxon>
        <taxon>Camelus</taxon>
    </lineage>
</organism>
<dbReference type="Pfam" id="PF00069">
    <property type="entry name" value="Pkinase"/>
    <property type="match status" value="1"/>
</dbReference>
<keyword evidence="6" id="KW-0067">ATP-binding</keyword>
<dbReference type="PROSITE" id="PS50011">
    <property type="entry name" value="PROTEIN_KINASE_DOM"/>
    <property type="match status" value="1"/>
</dbReference>
<evidence type="ECO:0000256" key="6">
    <source>
        <dbReference type="ARBA" id="ARBA00022840"/>
    </source>
</evidence>
<feature type="region of interest" description="Disordered" evidence="9">
    <location>
        <begin position="1"/>
        <end position="30"/>
    </location>
</feature>
<dbReference type="GO" id="GO:0004674">
    <property type="term" value="F:protein serine/threonine kinase activity"/>
    <property type="evidence" value="ECO:0007669"/>
    <property type="project" value="UniProtKB-KW"/>
</dbReference>
<evidence type="ECO:0000313" key="11">
    <source>
        <dbReference type="EMBL" id="KAB1257316.1"/>
    </source>
</evidence>
<dbReference type="GO" id="GO:0043484">
    <property type="term" value="P:regulation of RNA splicing"/>
    <property type="evidence" value="ECO:0007669"/>
    <property type="project" value="TreeGrafter"/>
</dbReference>
<keyword evidence="2" id="KW-0723">Serine/threonine-protein kinase</keyword>
<reference evidence="11 12" key="1">
    <citation type="journal article" date="2019" name="Mol. Ecol. Resour.">
        <title>Improving Illumina assemblies with Hi-C and long reads: an example with the North African dromedary.</title>
        <authorList>
            <person name="Elbers J.P."/>
            <person name="Rogers M.F."/>
            <person name="Perelman P.L."/>
            <person name="Proskuryakova A.A."/>
            <person name="Serdyukova N.A."/>
            <person name="Johnson W.E."/>
            <person name="Horin P."/>
            <person name="Corander J."/>
            <person name="Murphy D."/>
            <person name="Burger P.A."/>
        </authorList>
    </citation>
    <scope>NUCLEOTIDE SEQUENCE [LARGE SCALE GENOMIC DNA]</scope>
    <source>
        <strain evidence="11">Drom800</strain>
        <tissue evidence="11">Blood</tissue>
    </source>
</reference>
<dbReference type="PANTHER" id="PTHR45646">
    <property type="entry name" value="SERINE/THREONINE-PROTEIN KINASE DOA-RELATED"/>
    <property type="match status" value="1"/>
</dbReference>
<feature type="domain" description="Protein kinase" evidence="10">
    <location>
        <begin position="83"/>
        <end position="456"/>
    </location>
</feature>
<dbReference type="InterPro" id="IPR011009">
    <property type="entry name" value="Kinase-like_dom_sf"/>
</dbReference>
<keyword evidence="12" id="KW-1185">Reference proteome</keyword>
<keyword evidence="7" id="KW-0829">Tyrosine-protein kinase</keyword>
<evidence type="ECO:0000256" key="5">
    <source>
        <dbReference type="ARBA" id="ARBA00022777"/>
    </source>
</evidence>
<dbReference type="GO" id="GO:0005524">
    <property type="term" value="F:ATP binding"/>
    <property type="evidence" value="ECO:0007669"/>
    <property type="project" value="UniProtKB-KW"/>
</dbReference>
<dbReference type="GO" id="GO:0005634">
    <property type="term" value="C:nucleus"/>
    <property type="evidence" value="ECO:0007669"/>
    <property type="project" value="TreeGrafter"/>
</dbReference>
<protein>
    <recommendedName>
        <fullName evidence="1">dual-specificity kinase</fullName>
        <ecNumber evidence="1">2.7.12.1</ecNumber>
    </recommendedName>
</protein>
<evidence type="ECO:0000256" key="2">
    <source>
        <dbReference type="ARBA" id="ARBA00022527"/>
    </source>
</evidence>
<comment type="similarity">
    <text evidence="8">Belongs to the protein kinase superfamily. CMGC Ser/Thr protein kinase family. Lammer subfamily.</text>
</comment>
<keyword evidence="5 11" id="KW-0418">Kinase</keyword>
<accession>A0A5N4CEJ0</accession>
<dbReference type="PANTHER" id="PTHR45646:SF10">
    <property type="entry name" value="DUAL SPECIFICITY PROTEIN KINASE CLK3"/>
    <property type="match status" value="1"/>
</dbReference>
<dbReference type="SMART" id="SM00220">
    <property type="entry name" value="S_TKc"/>
    <property type="match status" value="1"/>
</dbReference>
<dbReference type="GO" id="GO:0004713">
    <property type="term" value="F:protein tyrosine kinase activity"/>
    <property type="evidence" value="ECO:0007669"/>
    <property type="project" value="UniProtKB-KW"/>
</dbReference>
<dbReference type="EC" id="2.7.12.1" evidence="1"/>
<dbReference type="InterPro" id="IPR000719">
    <property type="entry name" value="Prot_kinase_dom"/>
</dbReference>
<name>A0A5N4CEJ0_CAMDR</name>
<dbReference type="CDD" id="cd14214">
    <property type="entry name" value="PKc_CLK3"/>
    <property type="match status" value="1"/>
</dbReference>
<comment type="caution">
    <text evidence="11">The sequence shown here is derived from an EMBL/GenBank/DDBJ whole genome shotgun (WGS) entry which is preliminary data.</text>
</comment>
<sequence>MKCWDLENPTNQPTGSSPSPPLPLTDTSICQSEPPTMRLVGWRFGGRCMQRSQQSSKRSSRSVEDDKEGHLVCRIGDWLQERYEIVGNLGEGTFGKVVECLDHARLGSQLLRAHHLPAFPALSLVGYFGCEVLVSSLSHLSRVLPVCDSRVILEMKKLAQGLGKSQVALKIIRNVGKYREAARLEINVLKKIKEKDKENKFLCVLMSDWFNFHGHMCIAFELLGKNTFEFLKENNFQPYPLPHVRHMAYQLCHALRFLHENQLTHTDLKPENILFVNSEFETLYNEHKSCEEKSVKNTSIRVADFGSATFDHEHHTTIVATRHYRPPEVILELGWAQPCDVWSIGCILFEYYRGFTLFQTHENREHLVMMEKILGPIPSHMIHRTRKQKYFYKGGLVWDENSSDGRYVKENCKPLKSYMLQDSLEHVQLFDLMRRMLEFDPAQRITLAEALLHPFFAGLTPEERSFHTSRNPSR</sequence>
<dbReference type="FunFam" id="1.10.510.10:FF:000145">
    <property type="entry name" value="Dual specificity protein kinase CLK2"/>
    <property type="match status" value="1"/>
</dbReference>
<evidence type="ECO:0000256" key="1">
    <source>
        <dbReference type="ARBA" id="ARBA00013203"/>
    </source>
</evidence>
<evidence type="ECO:0000256" key="7">
    <source>
        <dbReference type="ARBA" id="ARBA00023137"/>
    </source>
</evidence>
<dbReference type="SUPFAM" id="SSF56112">
    <property type="entry name" value="Protein kinase-like (PK-like)"/>
    <property type="match status" value="1"/>
</dbReference>
<dbReference type="PROSITE" id="PS00108">
    <property type="entry name" value="PROTEIN_KINASE_ST"/>
    <property type="match status" value="1"/>
</dbReference>
<evidence type="ECO:0000256" key="3">
    <source>
        <dbReference type="ARBA" id="ARBA00022679"/>
    </source>
</evidence>
<dbReference type="Gene3D" id="1.10.510.10">
    <property type="entry name" value="Transferase(Phosphotransferase) domain 1"/>
    <property type="match status" value="1"/>
</dbReference>
<keyword evidence="3" id="KW-0808">Transferase</keyword>
<evidence type="ECO:0000256" key="4">
    <source>
        <dbReference type="ARBA" id="ARBA00022741"/>
    </source>
</evidence>
<dbReference type="Proteomes" id="UP000299084">
    <property type="component" value="Unassembled WGS sequence"/>
</dbReference>
<evidence type="ECO:0000259" key="10">
    <source>
        <dbReference type="PROSITE" id="PS50011"/>
    </source>
</evidence>
<proteinExistence type="inferred from homology"/>
<evidence type="ECO:0000313" key="12">
    <source>
        <dbReference type="Proteomes" id="UP000299084"/>
    </source>
</evidence>